<accession>A0A4S3JY15</accession>
<evidence type="ECO:0000313" key="3">
    <source>
        <dbReference type="Proteomes" id="UP000308092"/>
    </source>
</evidence>
<dbReference type="VEuPathDB" id="FungiDB:EYZ11_000143"/>
<dbReference type="RefSeq" id="XP_033426332.1">
    <property type="nucleotide sequence ID" value="XM_033570300.1"/>
</dbReference>
<keyword evidence="3" id="KW-1185">Reference proteome</keyword>
<dbReference type="EMBL" id="SOSA01000002">
    <property type="protein sequence ID" value="THD00416.1"/>
    <property type="molecule type" value="Genomic_DNA"/>
</dbReference>
<name>A0A4S3JY15_9EURO</name>
<comment type="caution">
    <text evidence="2">The sequence shown here is derived from an EMBL/GenBank/DDBJ whole genome shotgun (WGS) entry which is preliminary data.</text>
</comment>
<sequence length="115" mass="13308">MRFTTSVKYAPGGHGYDITLNYPEFKAIRYEDEDKEFKPIELSSTEKHWNPEVMVKPYGGRVWVYQKQYQFSARIIGRDSQLPMDVRAPLLIDAYELMVTREALQGSTQITADAI</sequence>
<reference evidence="1 4" key="2">
    <citation type="submission" date="2019-08" db="EMBL/GenBank/DDBJ databases">
        <title>The genome sequence of a newly discovered highly antifungal drug resistant Aspergillus species, Aspergillus tanneri NIH 1004.</title>
        <authorList>
            <person name="Mounaud S."/>
            <person name="Singh I."/>
            <person name="Joardar V."/>
            <person name="Pakala S."/>
            <person name="Pakala S."/>
            <person name="Venepally P."/>
            <person name="Chung J.K."/>
            <person name="Losada L."/>
            <person name="Nierman W.C."/>
        </authorList>
    </citation>
    <scope>NUCLEOTIDE SEQUENCE [LARGE SCALE GENOMIC DNA]</scope>
    <source>
        <strain evidence="1 4">NIH1004</strain>
    </source>
</reference>
<dbReference type="GeneID" id="54328352"/>
<evidence type="ECO:0000313" key="2">
    <source>
        <dbReference type="EMBL" id="THD00416.1"/>
    </source>
</evidence>
<protein>
    <submittedName>
        <fullName evidence="2">Uncharacterized protein</fullName>
    </submittedName>
</protein>
<dbReference type="AlphaFoldDB" id="A0A4S3JY15"/>
<dbReference type="Proteomes" id="UP000308092">
    <property type="component" value="Unassembled WGS sequence"/>
</dbReference>
<dbReference type="Proteomes" id="UP000324241">
    <property type="component" value="Unassembled WGS sequence"/>
</dbReference>
<dbReference type="EMBL" id="QUQM01000004">
    <property type="protein sequence ID" value="KAA8646971.1"/>
    <property type="molecule type" value="Genomic_DNA"/>
</dbReference>
<gene>
    <name evidence="1" type="ORF">ATNIH1004_005650</name>
    <name evidence="2" type="ORF">EYZ11_000143</name>
</gene>
<evidence type="ECO:0000313" key="4">
    <source>
        <dbReference type="Proteomes" id="UP000324241"/>
    </source>
</evidence>
<organism evidence="2 3">
    <name type="scientific">Aspergillus tanneri</name>
    <dbReference type="NCBI Taxonomy" id="1220188"/>
    <lineage>
        <taxon>Eukaryota</taxon>
        <taxon>Fungi</taxon>
        <taxon>Dikarya</taxon>
        <taxon>Ascomycota</taxon>
        <taxon>Pezizomycotina</taxon>
        <taxon>Eurotiomycetes</taxon>
        <taxon>Eurotiomycetidae</taxon>
        <taxon>Eurotiales</taxon>
        <taxon>Aspergillaceae</taxon>
        <taxon>Aspergillus</taxon>
        <taxon>Aspergillus subgen. Circumdati</taxon>
    </lineage>
</organism>
<evidence type="ECO:0000313" key="1">
    <source>
        <dbReference type="EMBL" id="KAA8646971.1"/>
    </source>
</evidence>
<reference evidence="2 3" key="1">
    <citation type="submission" date="2019-03" db="EMBL/GenBank/DDBJ databases">
        <title>The genome sequence of a newly discovered highly antifungal drug resistant Aspergillus species, Aspergillus tanneri NIH 1004.</title>
        <authorList>
            <person name="Mounaud S."/>
            <person name="Singh I."/>
            <person name="Joardar V."/>
            <person name="Pakala S."/>
            <person name="Pakala S."/>
            <person name="Venepally P."/>
            <person name="Hoover J."/>
            <person name="Nierman W."/>
            <person name="Chung J."/>
            <person name="Losada L."/>
        </authorList>
    </citation>
    <scope>NUCLEOTIDE SEQUENCE [LARGE SCALE GENOMIC DNA]</scope>
    <source>
        <strain evidence="2 3">NIH1004</strain>
    </source>
</reference>
<proteinExistence type="predicted"/>